<dbReference type="eggNOG" id="ENOG5030YNG">
    <property type="taxonomic scope" value="Bacteria"/>
</dbReference>
<organism evidence="2 3">
    <name type="scientific">Alcanivorax nanhaiticus</name>
    <dbReference type="NCBI Taxonomy" id="1177154"/>
    <lineage>
        <taxon>Bacteria</taxon>
        <taxon>Pseudomonadati</taxon>
        <taxon>Pseudomonadota</taxon>
        <taxon>Gammaproteobacteria</taxon>
        <taxon>Oceanospirillales</taxon>
        <taxon>Alcanivoracaceae</taxon>
        <taxon>Alcanivorax</taxon>
    </lineage>
</organism>
<evidence type="ECO:0000313" key="3">
    <source>
        <dbReference type="Proteomes" id="UP000029444"/>
    </source>
</evidence>
<dbReference type="EMBL" id="ARXV01000018">
    <property type="protein sequence ID" value="KGD63328.1"/>
    <property type="molecule type" value="Genomic_DNA"/>
</dbReference>
<proteinExistence type="predicted"/>
<evidence type="ECO:0000313" key="2">
    <source>
        <dbReference type="EMBL" id="KGD63328.1"/>
    </source>
</evidence>
<reference evidence="2 3" key="1">
    <citation type="submission" date="2012-09" db="EMBL/GenBank/DDBJ databases">
        <title>Genome Sequence of alkane-degrading Bacterium Alcanivorax sp. 19-m-6.</title>
        <authorList>
            <person name="Lai Q."/>
            <person name="Shao Z."/>
        </authorList>
    </citation>
    <scope>NUCLEOTIDE SEQUENCE [LARGE SCALE GENOMIC DNA]</scope>
    <source>
        <strain evidence="2 3">19-m-6</strain>
    </source>
</reference>
<dbReference type="OrthoDB" id="5982841at2"/>
<gene>
    <name evidence="2" type="ORF">Y5S_03314</name>
</gene>
<accession>A0A095TLK0</accession>
<keyword evidence="3" id="KW-1185">Reference proteome</keyword>
<feature type="transmembrane region" description="Helical" evidence="1">
    <location>
        <begin position="83"/>
        <end position="100"/>
    </location>
</feature>
<dbReference type="Proteomes" id="UP000029444">
    <property type="component" value="Unassembled WGS sequence"/>
</dbReference>
<protein>
    <submittedName>
        <fullName evidence="2">Uncharacterized protein</fullName>
    </submittedName>
</protein>
<feature type="transmembrane region" description="Helical" evidence="1">
    <location>
        <begin position="56"/>
        <end position="77"/>
    </location>
</feature>
<name>A0A095TLK0_9GAMM</name>
<sequence length="190" mass="21869">MAVEINQKKGMNKMKFTFMPEHFEWQYSDGSNSGSVNISYTAVPTESSTKTERNRWLMNIGILWVCLAMFARGYQLITGTNLGVTPFGVFGAALALWAYYRTVTFSVFDLGNGSLYVLHDKNHDKILSEIRWRRNEILRDRYLNGVEDVAGSAEEKQDILRWLASEGVISEQERDERMALQRQTESPKFH</sequence>
<keyword evidence="1" id="KW-1133">Transmembrane helix</keyword>
<evidence type="ECO:0000256" key="1">
    <source>
        <dbReference type="SAM" id="Phobius"/>
    </source>
</evidence>
<dbReference type="AlphaFoldDB" id="A0A095TLK0"/>
<keyword evidence="1" id="KW-0812">Transmembrane</keyword>
<comment type="caution">
    <text evidence="2">The sequence shown here is derived from an EMBL/GenBank/DDBJ whole genome shotgun (WGS) entry which is preliminary data.</text>
</comment>
<dbReference type="RefSeq" id="WP_035234660.1">
    <property type="nucleotide sequence ID" value="NZ_ARXV01000018.1"/>
</dbReference>
<keyword evidence="1" id="KW-0472">Membrane</keyword>